<evidence type="ECO:0000313" key="1">
    <source>
        <dbReference type="EMBL" id="POM78281.1"/>
    </source>
</evidence>
<proteinExistence type="predicted"/>
<dbReference type="Gene3D" id="1.10.443.10">
    <property type="entry name" value="Intergrase catalytic core"/>
    <property type="match status" value="1"/>
</dbReference>
<evidence type="ECO:0000313" key="2">
    <source>
        <dbReference type="Proteomes" id="UP000237271"/>
    </source>
</evidence>
<dbReference type="GO" id="GO:0003677">
    <property type="term" value="F:DNA binding"/>
    <property type="evidence" value="ECO:0007669"/>
    <property type="project" value="InterPro"/>
</dbReference>
<dbReference type="EMBL" id="NCKW01002067">
    <property type="protein sequence ID" value="POM78281.1"/>
    <property type="molecule type" value="Genomic_DNA"/>
</dbReference>
<name>A0A2P4YKH5_9STRA</name>
<dbReference type="Proteomes" id="UP000237271">
    <property type="component" value="Unassembled WGS sequence"/>
</dbReference>
<dbReference type="AlphaFoldDB" id="A0A2P4YKH5"/>
<accession>A0A2P4YKH5</accession>
<reference evidence="1 2" key="1">
    <citation type="journal article" date="2017" name="Genome Biol. Evol.">
        <title>Phytophthora megakarya and P. palmivora, closely related causal agents of cacao black pod rot, underwent increases in genome sizes and gene numbers by different mechanisms.</title>
        <authorList>
            <person name="Ali S.S."/>
            <person name="Shao J."/>
            <person name="Lary D.J."/>
            <person name="Kronmiller B."/>
            <person name="Shen D."/>
            <person name="Strem M.D."/>
            <person name="Amoako-Attah I."/>
            <person name="Akrofi A.Y."/>
            <person name="Begoude B.A."/>
            <person name="Ten Hoopen G.M."/>
            <person name="Coulibaly K."/>
            <person name="Kebe B.I."/>
            <person name="Melnick R.L."/>
            <person name="Guiltinan M.J."/>
            <person name="Tyler B.M."/>
            <person name="Meinhardt L.W."/>
            <person name="Bailey B.A."/>
        </authorList>
    </citation>
    <scope>NUCLEOTIDE SEQUENCE [LARGE SCALE GENOMIC DNA]</scope>
    <source>
        <strain evidence="2">sbr112.9</strain>
    </source>
</reference>
<protein>
    <submittedName>
        <fullName evidence="1">Uncharacterized protein</fullName>
    </submittedName>
</protein>
<organism evidence="1 2">
    <name type="scientific">Phytophthora palmivora</name>
    <dbReference type="NCBI Taxonomy" id="4796"/>
    <lineage>
        <taxon>Eukaryota</taxon>
        <taxon>Sar</taxon>
        <taxon>Stramenopiles</taxon>
        <taxon>Oomycota</taxon>
        <taxon>Peronosporomycetes</taxon>
        <taxon>Peronosporales</taxon>
        <taxon>Peronosporaceae</taxon>
        <taxon>Phytophthora</taxon>
    </lineage>
</organism>
<dbReference type="GO" id="GO:0015074">
    <property type="term" value="P:DNA integration"/>
    <property type="evidence" value="ECO:0007669"/>
    <property type="project" value="InterPro"/>
</dbReference>
<gene>
    <name evidence="1" type="ORF">PHPALM_4203</name>
</gene>
<sequence>MRRASRGLDTPAGKIGQEVSAEKVFEEFLSSMGKIGQEGSAEKVFEEFLSSMGLSKLELDRTHNAHSADTSLPTQNLYSLLTPFSIFIQTKKSSGARASDGLLVKSTAPGYFSQVVNMLHERYTTSLVDSNRIAKNRDKLASHIEERNLCRTIDDLSVLVEFLISHADVANGLKSVHDAALLTMMWHTFGRAIDTCFARKHQLSVAASGELFLHIARIKASVVQGVSIYKSPQQCMLHAFGLLFICYDERRSKSDQLFSLTPRFTESDLPGRKPHSQEEAIMYWESLIENDNQFTEPSQKRERKRPNVTSYINDIIMDTLKAMPPATSMGVTSNLTSHSLRRGDAAYANASSKLAIQWILIQGAWLLESLTKAFAYIGTTSKEDQSVAKLLAGYQSPGLPVSTPFIRDLQQRLSVIEFGRLLTLRDELYHHAPGFQDACFNVAVGEVDATLASLLMHLEGVLEALARSVEHIGRPRYQYELERGIVATNLRLGRVVTIRTCCEWGAQLR</sequence>
<dbReference type="InterPro" id="IPR013762">
    <property type="entry name" value="Integrase-like_cat_sf"/>
</dbReference>
<dbReference type="OrthoDB" id="126267at2759"/>
<dbReference type="GO" id="GO:0006310">
    <property type="term" value="P:DNA recombination"/>
    <property type="evidence" value="ECO:0007669"/>
    <property type="project" value="InterPro"/>
</dbReference>
<comment type="caution">
    <text evidence="1">The sequence shown here is derived from an EMBL/GenBank/DDBJ whole genome shotgun (WGS) entry which is preliminary data.</text>
</comment>
<keyword evidence="2" id="KW-1185">Reference proteome</keyword>